<dbReference type="KEGG" id="bcom:BAUCODRAFT_151027"/>
<gene>
    <name evidence="2" type="ORF">BAUCODRAFT_151027</name>
</gene>
<accession>M2N112</accession>
<dbReference type="Proteomes" id="UP000011761">
    <property type="component" value="Unassembled WGS sequence"/>
</dbReference>
<feature type="compositionally biased region" description="Low complexity" evidence="1">
    <location>
        <begin position="438"/>
        <end position="450"/>
    </location>
</feature>
<evidence type="ECO:0000313" key="3">
    <source>
        <dbReference type="Proteomes" id="UP000011761"/>
    </source>
</evidence>
<evidence type="ECO:0000313" key="2">
    <source>
        <dbReference type="EMBL" id="EMC92599.1"/>
    </source>
</evidence>
<evidence type="ECO:0000256" key="1">
    <source>
        <dbReference type="SAM" id="MobiDB-lite"/>
    </source>
</evidence>
<feature type="compositionally biased region" description="Basic and acidic residues" evidence="1">
    <location>
        <begin position="470"/>
        <end position="484"/>
    </location>
</feature>
<dbReference type="RefSeq" id="XP_007680015.1">
    <property type="nucleotide sequence ID" value="XM_007681825.1"/>
</dbReference>
<name>M2N112_BAUPA</name>
<reference evidence="2 3" key="1">
    <citation type="journal article" date="2012" name="PLoS Pathog.">
        <title>Diverse lifestyles and strategies of plant pathogenesis encoded in the genomes of eighteen Dothideomycetes fungi.</title>
        <authorList>
            <person name="Ohm R.A."/>
            <person name="Feau N."/>
            <person name="Henrissat B."/>
            <person name="Schoch C.L."/>
            <person name="Horwitz B.A."/>
            <person name="Barry K.W."/>
            <person name="Condon B.J."/>
            <person name="Copeland A.C."/>
            <person name="Dhillon B."/>
            <person name="Glaser F."/>
            <person name="Hesse C.N."/>
            <person name="Kosti I."/>
            <person name="LaButti K."/>
            <person name="Lindquist E.A."/>
            <person name="Lucas S."/>
            <person name="Salamov A.A."/>
            <person name="Bradshaw R.E."/>
            <person name="Ciuffetti L."/>
            <person name="Hamelin R.C."/>
            <person name="Kema G.H.J."/>
            <person name="Lawrence C."/>
            <person name="Scott J.A."/>
            <person name="Spatafora J.W."/>
            <person name="Turgeon B.G."/>
            <person name="de Wit P.J.G.M."/>
            <person name="Zhong S."/>
            <person name="Goodwin S.B."/>
            <person name="Grigoriev I.V."/>
        </authorList>
    </citation>
    <scope>NUCLEOTIDE SEQUENCE [LARGE SCALE GENOMIC DNA]</scope>
    <source>
        <strain evidence="2 3">UAMH 10762</strain>
    </source>
</reference>
<feature type="region of interest" description="Disordered" evidence="1">
    <location>
        <begin position="466"/>
        <end position="490"/>
    </location>
</feature>
<dbReference type="EMBL" id="KB445561">
    <property type="protein sequence ID" value="EMC92599.1"/>
    <property type="molecule type" value="Genomic_DNA"/>
</dbReference>
<feature type="compositionally biased region" description="Basic and acidic residues" evidence="1">
    <location>
        <begin position="181"/>
        <end position="190"/>
    </location>
</feature>
<proteinExistence type="predicted"/>
<protein>
    <submittedName>
        <fullName evidence="2">Uncharacterized protein</fullName>
    </submittedName>
</protein>
<feature type="region of interest" description="Disordered" evidence="1">
    <location>
        <begin position="170"/>
        <end position="191"/>
    </location>
</feature>
<sequence>MLDAALMPLLQLDRTGPPTGTAPAVADSHTPSGFGSGSEVRNVLQSPAPAEYDFREATNRSLTTSTSTGLPLQSVHCIVPSQADMPRQAYAASEQLLTQHVPPTTTISSEKHPGVIIKAPGTLGAFRWAIDRIAGGEGPGHATAALRPYLDRTDQHWDLSQASTSRLISNQKRPPSFHSAIHPDDQARPVRERRRKITPPKISAQRLALQLNQSQLQQAKALESRSVTEMLAPSILDNEALPAQFHVTQPLPPPFAASSSRIGIADRPKTPIQKVKKALGSLIDPRAKIVDGTRACLSSSAINEECDAGYTNPPAVSPDLPPTTLTRIARIRLPGVFTHVDEHPTETELQDHLPSLMIPGSMTPANHYLPAGVTARSVLDMQKRRVQMKEAGIPIHDPEYVRITGILTLVPRNIVLAGQQAKPSSGEAQTTDAEKCHTQQQQQKQSTCQRRQGRVFHASDAAFVQYAVEGKQHEHDHEHEHQEQDEPTSF</sequence>
<dbReference type="AlphaFoldDB" id="M2N112"/>
<feature type="region of interest" description="Disordered" evidence="1">
    <location>
        <begin position="14"/>
        <end position="39"/>
    </location>
</feature>
<keyword evidence="3" id="KW-1185">Reference proteome</keyword>
<feature type="compositionally biased region" description="Polar residues" evidence="1">
    <location>
        <begin position="421"/>
        <end position="431"/>
    </location>
</feature>
<dbReference type="GeneID" id="19109099"/>
<dbReference type="HOGENOM" id="CLU_556641_0_0_1"/>
<feature type="region of interest" description="Disordered" evidence="1">
    <location>
        <begin position="420"/>
        <end position="454"/>
    </location>
</feature>
<organism evidence="2 3">
    <name type="scientific">Baudoinia panamericana (strain UAMH 10762)</name>
    <name type="common">Angels' share fungus</name>
    <name type="synonym">Baudoinia compniacensis (strain UAMH 10762)</name>
    <dbReference type="NCBI Taxonomy" id="717646"/>
    <lineage>
        <taxon>Eukaryota</taxon>
        <taxon>Fungi</taxon>
        <taxon>Dikarya</taxon>
        <taxon>Ascomycota</taxon>
        <taxon>Pezizomycotina</taxon>
        <taxon>Dothideomycetes</taxon>
        <taxon>Dothideomycetidae</taxon>
        <taxon>Mycosphaerellales</taxon>
        <taxon>Teratosphaeriaceae</taxon>
        <taxon>Baudoinia</taxon>
    </lineage>
</organism>